<gene>
    <name evidence="1" type="ORF">WHR41_07374</name>
</gene>
<evidence type="ECO:0000313" key="2">
    <source>
        <dbReference type="Proteomes" id="UP000803884"/>
    </source>
</evidence>
<keyword evidence="2" id="KW-1185">Reference proteome</keyword>
<dbReference type="RefSeq" id="XP_069227041.1">
    <property type="nucleotide sequence ID" value="XM_069375979.1"/>
</dbReference>
<sequence>MSPNNTLYINLPVASLSTSLEFYKALGFEQNHEYSNDKAAMVTLSSSVTETPLTLMLATHGFFKFFLGDKRQLGDTKTHSEVILCVSMPTKYAVDKILEQAKTAGAETGVTTAMEMPGMYGGSFADLDGHIFEFLCALDNR</sequence>
<evidence type="ECO:0008006" key="3">
    <source>
        <dbReference type="Google" id="ProtNLM"/>
    </source>
</evidence>
<dbReference type="Gene3D" id="3.10.180.10">
    <property type="entry name" value="2,3-Dihydroxybiphenyl 1,2-Dioxygenase, domain 1"/>
    <property type="match status" value="1"/>
</dbReference>
<dbReference type="PANTHER" id="PTHR36503:SF2">
    <property type="entry name" value="BLR2408 PROTEIN"/>
    <property type="match status" value="1"/>
</dbReference>
<dbReference type="PANTHER" id="PTHR36503">
    <property type="entry name" value="BLR2520 PROTEIN"/>
    <property type="match status" value="1"/>
</dbReference>
<name>A0AB34KGR0_9PEZI</name>
<accession>A0AB34KGR0</accession>
<dbReference type="SUPFAM" id="SSF54593">
    <property type="entry name" value="Glyoxalase/Bleomycin resistance protein/Dihydroxybiphenyl dioxygenase"/>
    <property type="match status" value="1"/>
</dbReference>
<organism evidence="1 2">
    <name type="scientific">Cladosporium halotolerans</name>
    <dbReference type="NCBI Taxonomy" id="1052096"/>
    <lineage>
        <taxon>Eukaryota</taxon>
        <taxon>Fungi</taxon>
        <taxon>Dikarya</taxon>
        <taxon>Ascomycota</taxon>
        <taxon>Pezizomycotina</taxon>
        <taxon>Dothideomycetes</taxon>
        <taxon>Dothideomycetidae</taxon>
        <taxon>Cladosporiales</taxon>
        <taxon>Cladosporiaceae</taxon>
        <taxon>Cladosporium</taxon>
    </lineage>
</organism>
<reference evidence="1 2" key="1">
    <citation type="journal article" date="2020" name="Microbiol. Resour. Announc.">
        <title>Draft Genome Sequence of a Cladosporium Species Isolated from the Mesophotic Ascidian Didemnum maculosum.</title>
        <authorList>
            <person name="Gioti A."/>
            <person name="Siaperas R."/>
            <person name="Nikolaivits E."/>
            <person name="Le Goff G."/>
            <person name="Ouazzani J."/>
            <person name="Kotoulas G."/>
            <person name="Topakas E."/>
        </authorList>
    </citation>
    <scope>NUCLEOTIDE SEQUENCE [LARGE SCALE GENOMIC DNA]</scope>
    <source>
        <strain evidence="1 2">TM138-S3</strain>
    </source>
</reference>
<comment type="caution">
    <text evidence="1">The sequence shown here is derived from an EMBL/GenBank/DDBJ whole genome shotgun (WGS) entry which is preliminary data.</text>
</comment>
<dbReference type="Proteomes" id="UP000803884">
    <property type="component" value="Unassembled WGS sequence"/>
</dbReference>
<evidence type="ECO:0000313" key="1">
    <source>
        <dbReference type="EMBL" id="KAL1583935.1"/>
    </source>
</evidence>
<protein>
    <recommendedName>
        <fullName evidence="3">VOC domain-containing protein</fullName>
    </recommendedName>
</protein>
<dbReference type="AlphaFoldDB" id="A0AB34KGR0"/>
<proteinExistence type="predicted"/>
<dbReference type="InterPro" id="IPR029068">
    <property type="entry name" value="Glyas_Bleomycin-R_OHBP_Dase"/>
</dbReference>
<dbReference type="EMBL" id="JAAQHG020000030">
    <property type="protein sequence ID" value="KAL1583935.1"/>
    <property type="molecule type" value="Genomic_DNA"/>
</dbReference>
<dbReference type="GeneID" id="96008817"/>